<sequence>MLLHLDSRFQHLGGNIDRYIATSHLPCFGCRFYFLSYDNLKFDSTALALKVVLRPPQQIDPLWEEEECWENALLWAMPQMNDTTECVAVAFKRRWSIALLLKIAKFLIKDTARLRPLIMNPLQTHVSSVARMYPITDKTSALTAEEVSDATPPPDAPLFGVHLAPDHFFPFPPRSAAQHKQEMLAYVAERLPQVHTRSVIRVEPYIWPPVSSTTA</sequence>
<dbReference type="AlphaFoldDB" id="A0A4S4N086"/>
<dbReference type="EMBL" id="SGPM01000058">
    <property type="protein sequence ID" value="THH31091.1"/>
    <property type="molecule type" value="Genomic_DNA"/>
</dbReference>
<name>A0A4S4N086_9APHY</name>
<accession>A0A4S4N086</accession>
<organism evidence="1 2">
    <name type="scientific">Antrodiella citrinella</name>
    <dbReference type="NCBI Taxonomy" id="2447956"/>
    <lineage>
        <taxon>Eukaryota</taxon>
        <taxon>Fungi</taxon>
        <taxon>Dikarya</taxon>
        <taxon>Basidiomycota</taxon>
        <taxon>Agaricomycotina</taxon>
        <taxon>Agaricomycetes</taxon>
        <taxon>Polyporales</taxon>
        <taxon>Steccherinaceae</taxon>
        <taxon>Antrodiella</taxon>
    </lineage>
</organism>
<comment type="caution">
    <text evidence="1">The sequence shown here is derived from an EMBL/GenBank/DDBJ whole genome shotgun (WGS) entry which is preliminary data.</text>
</comment>
<reference evidence="1 2" key="1">
    <citation type="submission" date="2019-02" db="EMBL/GenBank/DDBJ databases">
        <title>Genome sequencing of the rare red list fungi Antrodiella citrinella (Flaviporus citrinellus).</title>
        <authorList>
            <person name="Buettner E."/>
            <person name="Kellner H."/>
        </authorList>
    </citation>
    <scope>NUCLEOTIDE SEQUENCE [LARGE SCALE GENOMIC DNA]</scope>
    <source>
        <strain evidence="1 2">DSM 108506</strain>
    </source>
</reference>
<gene>
    <name evidence="1" type="ORF">EUX98_g3098</name>
</gene>
<evidence type="ECO:0000313" key="2">
    <source>
        <dbReference type="Proteomes" id="UP000308730"/>
    </source>
</evidence>
<keyword evidence="2" id="KW-1185">Reference proteome</keyword>
<protein>
    <submittedName>
        <fullName evidence="1">Uncharacterized protein</fullName>
    </submittedName>
</protein>
<proteinExistence type="predicted"/>
<dbReference type="Proteomes" id="UP000308730">
    <property type="component" value="Unassembled WGS sequence"/>
</dbReference>
<evidence type="ECO:0000313" key="1">
    <source>
        <dbReference type="EMBL" id="THH31091.1"/>
    </source>
</evidence>